<reference evidence="1 2" key="1">
    <citation type="submission" date="2016-04" db="EMBL/GenBank/DDBJ databases">
        <title>Draft genome of Fonsecaea erecta CBS 125763.</title>
        <authorList>
            <person name="Weiss V.A."/>
            <person name="Vicente V.A."/>
            <person name="Raittz R.T."/>
            <person name="Moreno L.F."/>
            <person name="De Souza E.M."/>
            <person name="Pedrosa F.O."/>
            <person name="Steffens M.B."/>
            <person name="Faoro H."/>
            <person name="Tadra-Sfeir M.Z."/>
            <person name="Najafzadeh M.J."/>
            <person name="Felipe M.S."/>
            <person name="Teixeira M."/>
            <person name="Sun J."/>
            <person name="Xi L."/>
            <person name="Gomes R."/>
            <person name="De Azevedo C.M."/>
            <person name="Salgado C.G."/>
            <person name="Da Silva M.B."/>
            <person name="Nascimento M.F."/>
            <person name="Queiroz-Telles F."/>
            <person name="Attili D.S."/>
            <person name="Gorbushina A."/>
        </authorList>
    </citation>
    <scope>NUCLEOTIDE SEQUENCE [LARGE SCALE GENOMIC DNA]</scope>
    <source>
        <strain evidence="1 2">CBS 125763</strain>
    </source>
</reference>
<evidence type="ECO:0000313" key="2">
    <source>
        <dbReference type="Proteomes" id="UP000078343"/>
    </source>
</evidence>
<protein>
    <submittedName>
        <fullName evidence="1">Uncharacterized protein</fullName>
    </submittedName>
</protein>
<dbReference type="AlphaFoldDB" id="A0A178Z1U1"/>
<dbReference type="GeneID" id="30016212"/>
<proteinExistence type="predicted"/>
<organism evidence="1 2">
    <name type="scientific">Fonsecaea erecta</name>
    <dbReference type="NCBI Taxonomy" id="1367422"/>
    <lineage>
        <taxon>Eukaryota</taxon>
        <taxon>Fungi</taxon>
        <taxon>Dikarya</taxon>
        <taxon>Ascomycota</taxon>
        <taxon>Pezizomycotina</taxon>
        <taxon>Eurotiomycetes</taxon>
        <taxon>Chaetothyriomycetidae</taxon>
        <taxon>Chaetothyriales</taxon>
        <taxon>Herpotrichiellaceae</taxon>
        <taxon>Fonsecaea</taxon>
    </lineage>
</organism>
<dbReference type="OrthoDB" id="4485682at2759"/>
<dbReference type="Proteomes" id="UP000078343">
    <property type="component" value="Unassembled WGS sequence"/>
</dbReference>
<sequence>MNVMRPYPRPRYLQQEKTLLRDPITYIESLAFADGAFKDNFVHRRQL</sequence>
<comment type="caution">
    <text evidence="1">The sequence shown here is derived from an EMBL/GenBank/DDBJ whole genome shotgun (WGS) entry which is preliminary data.</text>
</comment>
<accession>A0A178Z1U1</accession>
<dbReference type="RefSeq" id="XP_018687129.1">
    <property type="nucleotide sequence ID" value="XM_018843549.1"/>
</dbReference>
<dbReference type="EMBL" id="LVYI01000026">
    <property type="protein sequence ID" value="OAP53762.1"/>
    <property type="molecule type" value="Genomic_DNA"/>
</dbReference>
<gene>
    <name evidence="1" type="ORF">AYL99_12046</name>
</gene>
<keyword evidence="2" id="KW-1185">Reference proteome</keyword>
<name>A0A178Z1U1_9EURO</name>
<evidence type="ECO:0000313" key="1">
    <source>
        <dbReference type="EMBL" id="OAP53762.1"/>
    </source>
</evidence>